<keyword evidence="3" id="KW-1185">Reference proteome</keyword>
<evidence type="ECO:0000256" key="1">
    <source>
        <dbReference type="SAM" id="Phobius"/>
    </source>
</evidence>
<name>A0A101XNS0_9BACL</name>
<comment type="caution">
    <text evidence="2">The sequence shown here is derived from an EMBL/GenBank/DDBJ whole genome shotgun (WGS) entry which is preliminary data.</text>
</comment>
<gene>
    <name evidence="2" type="ORF">ATW55_10105</name>
</gene>
<dbReference type="RefSeq" id="WP_067719306.1">
    <property type="nucleotide sequence ID" value="NZ_LPVJ01000070.1"/>
</dbReference>
<keyword evidence="1" id="KW-1133">Transmembrane helix</keyword>
<accession>A0A101XNS0</accession>
<reference evidence="2 3" key="1">
    <citation type="submission" date="2015-12" db="EMBL/GenBank/DDBJ databases">
        <title>Draft genome sequence of Acidibacillus ferrooxidans ITV001, isolated from a chalcopyrite acid mine drainage site in Brazil.</title>
        <authorList>
            <person name="Dall'Agnol H."/>
            <person name="Nancucheo I."/>
            <person name="Johnson B."/>
            <person name="Oliveira R."/>
            <person name="Leite L."/>
            <person name="Pylro V."/>
            <person name="Nunes G.L."/>
            <person name="Tzotzos G."/>
            <person name="Fernandes G.R."/>
            <person name="Dutra J."/>
            <person name="Orellana S.C."/>
            <person name="Oliveira G."/>
        </authorList>
    </citation>
    <scope>NUCLEOTIDE SEQUENCE [LARGE SCALE GENOMIC DNA]</scope>
    <source>
        <strain evidence="3">ITV01</strain>
    </source>
</reference>
<feature type="transmembrane region" description="Helical" evidence="1">
    <location>
        <begin position="58"/>
        <end position="84"/>
    </location>
</feature>
<organism evidence="2 3">
    <name type="scientific">Ferroacidibacillus organovorans</name>
    <dbReference type="NCBI Taxonomy" id="1765683"/>
    <lineage>
        <taxon>Bacteria</taxon>
        <taxon>Bacillati</taxon>
        <taxon>Bacillota</taxon>
        <taxon>Bacilli</taxon>
        <taxon>Bacillales</taxon>
        <taxon>Alicyclobacillaceae</taxon>
        <taxon>Ferroacidibacillus</taxon>
    </lineage>
</organism>
<evidence type="ECO:0000313" key="2">
    <source>
        <dbReference type="EMBL" id="KUO94765.1"/>
    </source>
</evidence>
<proteinExistence type="predicted"/>
<dbReference type="Proteomes" id="UP000053557">
    <property type="component" value="Unassembled WGS sequence"/>
</dbReference>
<dbReference type="AlphaFoldDB" id="A0A101XNS0"/>
<protein>
    <recommendedName>
        <fullName evidence="4">DUF4190 domain-containing protein</fullName>
    </recommendedName>
</protein>
<dbReference type="OrthoDB" id="9957411at2"/>
<keyword evidence="1" id="KW-0812">Transmembrane</keyword>
<dbReference type="EMBL" id="LPVJ01000070">
    <property type="protein sequence ID" value="KUO94765.1"/>
    <property type="molecule type" value="Genomic_DNA"/>
</dbReference>
<keyword evidence="1" id="KW-0472">Membrane</keyword>
<evidence type="ECO:0000313" key="3">
    <source>
        <dbReference type="Proteomes" id="UP000053557"/>
    </source>
</evidence>
<evidence type="ECO:0008006" key="4">
    <source>
        <dbReference type="Google" id="ProtNLM"/>
    </source>
</evidence>
<feature type="transmembrane region" description="Helical" evidence="1">
    <location>
        <begin position="20"/>
        <end position="46"/>
    </location>
</feature>
<sequence length="89" mass="9830">MEPDQKVRRDRDVHSYLSFSFGIFSILLLTLFFPVSLPFSIAGLALGLMSRRRGQRKFAILGITFSAIALVACLLLIASFFALAPHAIS</sequence>